<evidence type="ECO:0000313" key="9">
    <source>
        <dbReference type="EMBL" id="KAJ9593247.1"/>
    </source>
</evidence>
<comment type="function">
    <text evidence="8">Gustatory receptor which mediates acceptance or avoidance behavior, depending on its substrates.</text>
</comment>
<evidence type="ECO:0000256" key="6">
    <source>
        <dbReference type="ARBA" id="ARBA00023170"/>
    </source>
</evidence>
<evidence type="ECO:0000256" key="1">
    <source>
        <dbReference type="ARBA" id="ARBA00004651"/>
    </source>
</evidence>
<feature type="transmembrane region" description="Helical" evidence="8">
    <location>
        <begin position="63"/>
        <end position="81"/>
    </location>
</feature>
<comment type="similarity">
    <text evidence="8">Belongs to the insect chemoreceptor superfamily. Gustatory receptor (GR) family.</text>
</comment>
<name>A0AAD8EKU1_DIPPU</name>
<keyword evidence="10" id="KW-1185">Reference proteome</keyword>
<feature type="transmembrane region" description="Helical" evidence="8">
    <location>
        <begin position="101"/>
        <end position="119"/>
    </location>
</feature>
<reference evidence="9" key="1">
    <citation type="journal article" date="2023" name="IScience">
        <title>Live-bearing cockroach genome reveals convergent evolutionary mechanisms linked to viviparity in insects and beyond.</title>
        <authorList>
            <person name="Fouks B."/>
            <person name="Harrison M.C."/>
            <person name="Mikhailova A.A."/>
            <person name="Marchal E."/>
            <person name="English S."/>
            <person name="Carruthers M."/>
            <person name="Jennings E.C."/>
            <person name="Chiamaka E.L."/>
            <person name="Frigard R.A."/>
            <person name="Pippel M."/>
            <person name="Attardo G.M."/>
            <person name="Benoit J.B."/>
            <person name="Bornberg-Bauer E."/>
            <person name="Tobe S.S."/>
        </authorList>
    </citation>
    <scope>NUCLEOTIDE SEQUENCE</scope>
    <source>
        <strain evidence="9">Stay&amp;Tobe</strain>
    </source>
</reference>
<accession>A0AAD8EKU1</accession>
<dbReference type="EMBL" id="JASPKZ010003451">
    <property type="protein sequence ID" value="KAJ9593247.1"/>
    <property type="molecule type" value="Genomic_DNA"/>
</dbReference>
<evidence type="ECO:0000256" key="2">
    <source>
        <dbReference type="ARBA" id="ARBA00022475"/>
    </source>
</evidence>
<dbReference type="GO" id="GO:0030425">
    <property type="term" value="C:dendrite"/>
    <property type="evidence" value="ECO:0007669"/>
    <property type="project" value="TreeGrafter"/>
</dbReference>
<feature type="transmembrane region" description="Helical" evidence="8">
    <location>
        <begin position="151"/>
        <end position="173"/>
    </location>
</feature>
<proteinExistence type="inferred from homology"/>
<organism evidence="9 10">
    <name type="scientific">Diploptera punctata</name>
    <name type="common">Pacific beetle cockroach</name>
    <dbReference type="NCBI Taxonomy" id="6984"/>
    <lineage>
        <taxon>Eukaryota</taxon>
        <taxon>Metazoa</taxon>
        <taxon>Ecdysozoa</taxon>
        <taxon>Arthropoda</taxon>
        <taxon>Hexapoda</taxon>
        <taxon>Insecta</taxon>
        <taxon>Pterygota</taxon>
        <taxon>Neoptera</taxon>
        <taxon>Polyneoptera</taxon>
        <taxon>Dictyoptera</taxon>
        <taxon>Blattodea</taxon>
        <taxon>Blaberoidea</taxon>
        <taxon>Blaberidae</taxon>
        <taxon>Diplopterinae</taxon>
        <taxon>Diploptera</taxon>
    </lineage>
</organism>
<evidence type="ECO:0000256" key="4">
    <source>
        <dbReference type="ARBA" id="ARBA00022989"/>
    </source>
</evidence>
<protein>
    <recommendedName>
        <fullName evidence="8">Gustatory receptor</fullName>
    </recommendedName>
</protein>
<keyword evidence="7 8" id="KW-0807">Transducer</keyword>
<gene>
    <name evidence="9" type="ORF">L9F63_015193</name>
</gene>
<dbReference type="PANTHER" id="PTHR21143">
    <property type="entry name" value="INVERTEBRATE GUSTATORY RECEPTOR"/>
    <property type="match status" value="1"/>
</dbReference>
<dbReference type="InterPro" id="IPR013604">
    <property type="entry name" value="7TM_chemorcpt"/>
</dbReference>
<dbReference type="GO" id="GO:0050909">
    <property type="term" value="P:sensory perception of taste"/>
    <property type="evidence" value="ECO:0007669"/>
    <property type="project" value="InterPro"/>
</dbReference>
<keyword evidence="2 8" id="KW-1003">Cell membrane</keyword>
<dbReference type="Pfam" id="PF08395">
    <property type="entry name" value="7tm_7"/>
    <property type="match status" value="2"/>
</dbReference>
<dbReference type="AlphaFoldDB" id="A0AAD8EKU1"/>
<dbReference type="GO" id="GO:0005886">
    <property type="term" value="C:plasma membrane"/>
    <property type="evidence" value="ECO:0007669"/>
    <property type="project" value="UniProtKB-SubCell"/>
</dbReference>
<feature type="transmembrane region" description="Helical" evidence="8">
    <location>
        <begin position="418"/>
        <end position="437"/>
    </location>
</feature>
<feature type="transmembrane region" description="Helical" evidence="8">
    <location>
        <begin position="317"/>
        <end position="336"/>
    </location>
</feature>
<evidence type="ECO:0000256" key="5">
    <source>
        <dbReference type="ARBA" id="ARBA00023136"/>
    </source>
</evidence>
<keyword evidence="5 8" id="KW-0472">Membrane</keyword>
<evidence type="ECO:0000256" key="3">
    <source>
        <dbReference type="ARBA" id="ARBA00022692"/>
    </source>
</evidence>
<comment type="caution">
    <text evidence="9">The sequence shown here is derived from an EMBL/GenBank/DDBJ whole genome shotgun (WGS) entry which is preliminary data.</text>
</comment>
<dbReference type="GO" id="GO:0008049">
    <property type="term" value="P:male courtship behavior"/>
    <property type="evidence" value="ECO:0007669"/>
    <property type="project" value="TreeGrafter"/>
</dbReference>
<dbReference type="GO" id="GO:0007165">
    <property type="term" value="P:signal transduction"/>
    <property type="evidence" value="ECO:0007669"/>
    <property type="project" value="UniProtKB-KW"/>
</dbReference>
<comment type="subcellular location">
    <subcellularLocation>
        <location evidence="1 8">Cell membrane</location>
        <topology evidence="1 8">Multi-pass membrane protein</topology>
    </subcellularLocation>
</comment>
<reference evidence="9" key="2">
    <citation type="submission" date="2023-05" db="EMBL/GenBank/DDBJ databases">
        <authorList>
            <person name="Fouks B."/>
        </authorList>
    </citation>
    <scope>NUCLEOTIDE SEQUENCE</scope>
    <source>
        <strain evidence="9">Stay&amp;Tobe</strain>
        <tissue evidence="9">Testes</tissue>
    </source>
</reference>
<keyword evidence="3 8" id="KW-0812">Transmembrane</keyword>
<sequence length="472" mass="53976">MEKFIKFLDLSAFKRLMNTKDVYSATKPLYYLSKLLGLAPFSYNKNENHKAARRLHISTLGTLHSWGMCLLISNFLIFLFISNVKKEFPKLIIDIVNISDSYFSSLTVIVSYALCATVNRNKVIKLFQLLNKIDQCLGNTSTSFRITGASLLLGVSIYLIAHGIGYLVVIVFIPAEAKDYHIQFVYFSIYVVGAVTIMQFVYSVLLLKDRFEMLNRELIVLFEINDEETLNEKLLNFCQIYSLENKFEQPVMNKVNANKCIKEEKSNRLENDYKGKKYKCVGSRKKERIHRLKTLRGIHNTLCDAAELTNSTYQVQVLMDLIGILVEITTCLYLALTYAAQILTCRPTNAPRWNLLGLYVVWVTLNLSKLLAITISCRSACRNANYTAVLVHKLMILQPADYAAELQIFSQQLLHRKLCFTACGFFLIDFCLMYNMASSVTTYLIILLQYTGHDIGEDRIFELCNSTSQTTV</sequence>
<dbReference type="Proteomes" id="UP001233999">
    <property type="component" value="Unassembled WGS sequence"/>
</dbReference>
<feature type="transmembrane region" description="Helical" evidence="8">
    <location>
        <begin position="356"/>
        <end position="375"/>
    </location>
</feature>
<dbReference type="GO" id="GO:0030424">
    <property type="term" value="C:axon"/>
    <property type="evidence" value="ECO:0007669"/>
    <property type="project" value="TreeGrafter"/>
</dbReference>
<keyword evidence="4 8" id="KW-1133">Transmembrane helix</keyword>
<feature type="transmembrane region" description="Helical" evidence="8">
    <location>
        <begin position="185"/>
        <end position="207"/>
    </location>
</feature>
<keyword evidence="6 8" id="KW-0675">Receptor</keyword>
<evidence type="ECO:0000256" key="8">
    <source>
        <dbReference type="RuleBase" id="RU363108"/>
    </source>
</evidence>
<dbReference type="PANTHER" id="PTHR21143:SF104">
    <property type="entry name" value="GUSTATORY RECEPTOR 8A-RELATED"/>
    <property type="match status" value="1"/>
</dbReference>
<evidence type="ECO:0000256" key="7">
    <source>
        <dbReference type="ARBA" id="ARBA00023224"/>
    </source>
</evidence>
<dbReference type="GO" id="GO:0007635">
    <property type="term" value="P:chemosensory behavior"/>
    <property type="evidence" value="ECO:0007669"/>
    <property type="project" value="TreeGrafter"/>
</dbReference>
<dbReference type="GO" id="GO:0043025">
    <property type="term" value="C:neuronal cell body"/>
    <property type="evidence" value="ECO:0007669"/>
    <property type="project" value="TreeGrafter"/>
</dbReference>
<evidence type="ECO:0000313" key="10">
    <source>
        <dbReference type="Proteomes" id="UP001233999"/>
    </source>
</evidence>